<feature type="compositionally biased region" description="Pro residues" evidence="6">
    <location>
        <begin position="1"/>
        <end position="11"/>
    </location>
</feature>
<dbReference type="OMA" id="MESICTE"/>
<dbReference type="InterPro" id="IPR004827">
    <property type="entry name" value="bZIP"/>
</dbReference>
<dbReference type="Pfam" id="PF00170">
    <property type="entry name" value="bZIP_1"/>
    <property type="match status" value="1"/>
</dbReference>
<dbReference type="InterPro" id="IPR002112">
    <property type="entry name" value="Leuzip_Jun"/>
</dbReference>
<evidence type="ECO:0000256" key="1">
    <source>
        <dbReference type="ARBA" id="ARBA00004123"/>
    </source>
</evidence>
<dbReference type="Proteomes" id="UP000030651">
    <property type="component" value="Unassembled WGS sequence"/>
</dbReference>
<feature type="compositionally biased region" description="Polar residues" evidence="6">
    <location>
        <begin position="132"/>
        <end position="153"/>
    </location>
</feature>
<dbReference type="KEGG" id="pfy:PFICI_00331"/>
<dbReference type="EMBL" id="KI912109">
    <property type="protein sequence ID" value="ETS86503.1"/>
    <property type="molecule type" value="Genomic_DNA"/>
</dbReference>
<dbReference type="STRING" id="1229662.W3XKC8"/>
<dbReference type="GO" id="GO:0003677">
    <property type="term" value="F:DNA binding"/>
    <property type="evidence" value="ECO:0007669"/>
    <property type="project" value="UniProtKB-KW"/>
</dbReference>
<feature type="domain" description="BZIP" evidence="7">
    <location>
        <begin position="148"/>
        <end position="211"/>
    </location>
</feature>
<name>W3XKC8_PESFW</name>
<dbReference type="SUPFAM" id="SSF57959">
    <property type="entry name" value="Leucine zipper domain"/>
    <property type="match status" value="1"/>
</dbReference>
<dbReference type="PROSITE" id="PS00036">
    <property type="entry name" value="BZIP_BASIC"/>
    <property type="match status" value="1"/>
</dbReference>
<dbReference type="eggNOG" id="KOG1414">
    <property type="taxonomic scope" value="Eukaryota"/>
</dbReference>
<dbReference type="PROSITE" id="PS50217">
    <property type="entry name" value="BZIP"/>
    <property type="match status" value="1"/>
</dbReference>
<evidence type="ECO:0000256" key="3">
    <source>
        <dbReference type="ARBA" id="ARBA00023125"/>
    </source>
</evidence>
<sequence length="242" mass="26596">MDPNPPSGPPAPEDHVPFQFDQPESTSQPTNDWADLYGMDFFHPNVSFSGPYMTPAETEMPIFGDGPSLSNIKAEPDLEQDSTLVQPDSTIEPIRTRRRTIGDPGTPIPSEAATPSMKRAARACSDPLTPAESLSASSAAIPNRHQSQNQNQISREKNRVAASKCRKKKKQEEKAMEQKKNVLEREQTMLKSTVKQLEEEVLALKTMILQHGTCNFPPIQNYINAAALRLQASAPNGFATAV</sequence>
<evidence type="ECO:0000256" key="4">
    <source>
        <dbReference type="ARBA" id="ARBA00023163"/>
    </source>
</evidence>
<keyword evidence="2" id="KW-0805">Transcription regulation</keyword>
<evidence type="ECO:0000313" key="8">
    <source>
        <dbReference type="EMBL" id="ETS86503.1"/>
    </source>
</evidence>
<dbReference type="InParanoid" id="W3XKC8"/>
<gene>
    <name evidence="8" type="ORF">PFICI_00331</name>
</gene>
<dbReference type="CDD" id="cd14687">
    <property type="entry name" value="bZIP_ATF2"/>
    <property type="match status" value="1"/>
</dbReference>
<keyword evidence="9" id="KW-1185">Reference proteome</keyword>
<dbReference type="InterPro" id="IPR046347">
    <property type="entry name" value="bZIP_sf"/>
</dbReference>
<accession>W3XKC8</accession>
<dbReference type="SMART" id="SM00338">
    <property type="entry name" value="BRLZ"/>
    <property type="match status" value="1"/>
</dbReference>
<keyword evidence="5" id="KW-0539">Nucleus</keyword>
<dbReference type="GeneID" id="19265344"/>
<dbReference type="GO" id="GO:0003700">
    <property type="term" value="F:DNA-binding transcription factor activity"/>
    <property type="evidence" value="ECO:0007669"/>
    <property type="project" value="InterPro"/>
</dbReference>
<dbReference type="GO" id="GO:0005634">
    <property type="term" value="C:nucleus"/>
    <property type="evidence" value="ECO:0007669"/>
    <property type="project" value="UniProtKB-SubCell"/>
</dbReference>
<feature type="region of interest" description="Disordered" evidence="6">
    <location>
        <begin position="58"/>
        <end position="180"/>
    </location>
</feature>
<dbReference type="PANTHER" id="PTHR19304">
    <property type="entry name" value="CYCLIC-AMP RESPONSE ELEMENT BINDING PROTEIN"/>
    <property type="match status" value="1"/>
</dbReference>
<evidence type="ECO:0000259" key="7">
    <source>
        <dbReference type="PROSITE" id="PS50217"/>
    </source>
</evidence>
<evidence type="ECO:0000256" key="6">
    <source>
        <dbReference type="SAM" id="MobiDB-lite"/>
    </source>
</evidence>
<dbReference type="PRINTS" id="PR00043">
    <property type="entry name" value="LEUZIPPRJUN"/>
</dbReference>
<feature type="compositionally biased region" description="Basic and acidic residues" evidence="6">
    <location>
        <begin position="170"/>
        <end position="180"/>
    </location>
</feature>
<feature type="compositionally biased region" description="Polar residues" evidence="6">
    <location>
        <begin position="22"/>
        <end position="31"/>
    </location>
</feature>
<dbReference type="OrthoDB" id="295274at2759"/>
<dbReference type="AlphaFoldDB" id="W3XKC8"/>
<dbReference type="HOGENOM" id="CLU_1147512_0_0_1"/>
<proteinExistence type="predicted"/>
<evidence type="ECO:0000256" key="2">
    <source>
        <dbReference type="ARBA" id="ARBA00023015"/>
    </source>
</evidence>
<reference evidence="9" key="1">
    <citation type="journal article" date="2015" name="BMC Genomics">
        <title>Genomic and transcriptomic analysis of the endophytic fungus Pestalotiopsis fici reveals its lifestyle and high potential for synthesis of natural products.</title>
        <authorList>
            <person name="Wang X."/>
            <person name="Zhang X."/>
            <person name="Liu L."/>
            <person name="Xiang M."/>
            <person name="Wang W."/>
            <person name="Sun X."/>
            <person name="Che Y."/>
            <person name="Guo L."/>
            <person name="Liu G."/>
            <person name="Guo L."/>
            <person name="Wang C."/>
            <person name="Yin W.B."/>
            <person name="Stadler M."/>
            <person name="Zhang X."/>
            <person name="Liu X."/>
        </authorList>
    </citation>
    <scope>NUCLEOTIDE SEQUENCE [LARGE SCALE GENOMIC DNA]</scope>
    <source>
        <strain evidence="9">W106-1 / CGMCC3.15140</strain>
    </source>
</reference>
<evidence type="ECO:0000256" key="5">
    <source>
        <dbReference type="ARBA" id="ARBA00023242"/>
    </source>
</evidence>
<dbReference type="Gene3D" id="1.20.5.170">
    <property type="match status" value="1"/>
</dbReference>
<organism evidence="8 9">
    <name type="scientific">Pestalotiopsis fici (strain W106-1 / CGMCC3.15140)</name>
    <dbReference type="NCBI Taxonomy" id="1229662"/>
    <lineage>
        <taxon>Eukaryota</taxon>
        <taxon>Fungi</taxon>
        <taxon>Dikarya</taxon>
        <taxon>Ascomycota</taxon>
        <taxon>Pezizomycotina</taxon>
        <taxon>Sordariomycetes</taxon>
        <taxon>Xylariomycetidae</taxon>
        <taxon>Amphisphaeriales</taxon>
        <taxon>Sporocadaceae</taxon>
        <taxon>Pestalotiopsis</taxon>
    </lineage>
</organism>
<protein>
    <recommendedName>
        <fullName evidence="7">BZIP domain-containing protein</fullName>
    </recommendedName>
</protein>
<feature type="region of interest" description="Disordered" evidence="6">
    <location>
        <begin position="1"/>
        <end position="33"/>
    </location>
</feature>
<keyword evidence="4" id="KW-0804">Transcription</keyword>
<comment type="subcellular location">
    <subcellularLocation>
        <location evidence="1">Nucleus</location>
    </subcellularLocation>
</comment>
<dbReference type="InterPro" id="IPR051027">
    <property type="entry name" value="bZIP_transcription_factors"/>
</dbReference>
<dbReference type="RefSeq" id="XP_007827103.1">
    <property type="nucleotide sequence ID" value="XM_007828912.1"/>
</dbReference>
<keyword evidence="3" id="KW-0238">DNA-binding</keyword>
<evidence type="ECO:0000313" key="9">
    <source>
        <dbReference type="Proteomes" id="UP000030651"/>
    </source>
</evidence>